<protein>
    <recommendedName>
        <fullName evidence="4">YD repeat-containing protein</fullName>
    </recommendedName>
</protein>
<sequence length="62" mass="7111">MEKKLIKRIDGPTPNGGEYAEISFTDREGKPCEEKDAYRFTINEYDKEGTVINSTYGFSNKK</sequence>
<evidence type="ECO:0000313" key="3">
    <source>
        <dbReference type="Proteomes" id="UP000199134"/>
    </source>
</evidence>
<proteinExistence type="predicted"/>
<dbReference type="EMBL" id="FNIW01000010">
    <property type="protein sequence ID" value="SDO11982.1"/>
    <property type="molecule type" value="Genomic_DNA"/>
</dbReference>
<feature type="compositionally biased region" description="Basic and acidic residues" evidence="1">
    <location>
        <begin position="1"/>
        <end position="10"/>
    </location>
</feature>
<dbReference type="RefSeq" id="WP_091853526.1">
    <property type="nucleotide sequence ID" value="NZ_FNIW01000010.1"/>
</dbReference>
<feature type="region of interest" description="Disordered" evidence="1">
    <location>
        <begin position="1"/>
        <end position="21"/>
    </location>
</feature>
<evidence type="ECO:0000256" key="1">
    <source>
        <dbReference type="SAM" id="MobiDB-lite"/>
    </source>
</evidence>
<reference evidence="3" key="1">
    <citation type="submission" date="2016-10" db="EMBL/GenBank/DDBJ databases">
        <authorList>
            <person name="de Groot N.N."/>
        </authorList>
    </citation>
    <scope>NUCLEOTIDE SEQUENCE [LARGE SCALE GENOMIC DNA]</scope>
    <source>
        <strain evidence="3">BP1-145</strain>
    </source>
</reference>
<name>A0A1H0GYT7_9BACT</name>
<organism evidence="2 3">
    <name type="scientific">Prevotella communis</name>
    <dbReference type="NCBI Taxonomy" id="2913614"/>
    <lineage>
        <taxon>Bacteria</taxon>
        <taxon>Pseudomonadati</taxon>
        <taxon>Bacteroidota</taxon>
        <taxon>Bacteroidia</taxon>
        <taxon>Bacteroidales</taxon>
        <taxon>Prevotellaceae</taxon>
        <taxon>Prevotella</taxon>
    </lineage>
</organism>
<accession>A0A1H0GYT7</accession>
<comment type="caution">
    <text evidence="2">The sequence shown here is derived from an EMBL/GenBank/DDBJ whole genome shotgun (WGS) entry which is preliminary data.</text>
</comment>
<dbReference type="Proteomes" id="UP000199134">
    <property type="component" value="Unassembled WGS sequence"/>
</dbReference>
<evidence type="ECO:0000313" key="2">
    <source>
        <dbReference type="EMBL" id="SDO11982.1"/>
    </source>
</evidence>
<dbReference type="AlphaFoldDB" id="A0A1H0GYT7"/>
<evidence type="ECO:0008006" key="4">
    <source>
        <dbReference type="Google" id="ProtNLM"/>
    </source>
</evidence>
<gene>
    <name evidence="2" type="ORF">SAMN04487900_11042</name>
</gene>